<dbReference type="SUPFAM" id="SSF56935">
    <property type="entry name" value="Porins"/>
    <property type="match status" value="1"/>
</dbReference>
<dbReference type="EMBL" id="PISJ01000002">
    <property type="protein sequence ID" value="PKF36869.1"/>
    <property type="molecule type" value="Genomic_DNA"/>
</dbReference>
<dbReference type="PANTHER" id="PTHR34501">
    <property type="entry name" value="PROTEIN YDDL-RELATED"/>
    <property type="match status" value="1"/>
</dbReference>
<comment type="caution">
    <text evidence="3">The sequence shown here is derived from an EMBL/GenBank/DDBJ whole genome shotgun (WGS) entry which is preliminary data.</text>
</comment>
<dbReference type="RefSeq" id="WP_101235467.1">
    <property type="nucleotide sequence ID" value="NZ_PISJ01000002.1"/>
</dbReference>
<dbReference type="InterPro" id="IPR050298">
    <property type="entry name" value="Gram-neg_bact_OMP"/>
</dbReference>
<keyword evidence="1 2" id="KW-0732">Signal</keyword>
<dbReference type="InterPro" id="IPR023614">
    <property type="entry name" value="Porin_dom_sf"/>
</dbReference>
<evidence type="ECO:0000256" key="2">
    <source>
        <dbReference type="SAM" id="SignalP"/>
    </source>
</evidence>
<reference evidence="3 4" key="1">
    <citation type="submission" date="2017-12" db="EMBL/GenBank/DDBJ databases">
        <title>Draft Genome sequences of multiple microbial strains isolated from spacecraft associated surfaces.</title>
        <authorList>
            <person name="Seuylemezian A."/>
            <person name="Vaishampayan P."/>
            <person name="Venkateswaran K."/>
        </authorList>
    </citation>
    <scope>NUCLEOTIDE SEQUENCE [LARGE SCALE GENOMIC DNA]</scope>
    <source>
        <strain evidence="3 4">2P01AA</strain>
    </source>
</reference>
<sequence length="386" mass="45198">MVKFELQYHRFFITLSFALCSSAFAQIELINQNQIFTAQDNFKLTSAGSLRLQALNFDQYQPSNADQKYRRNGYSSTSRIYLNSDYKINDDLHLITGYQNFINPAKILDWDGHYQNNDERLTTEQAYAGISSHRYGSLKYGKIYSLYYDVVGSKTDLWDYSTLAQPQTWSHFAYFDGTQAASNTLRYEKKTKNIDFYAAYLFEDRISLNQLRYQRKAGQEAAVDIHLNKNLNWAISWKHNKAQLQSDHATSKLSQDMLATALFYFDGTWMLSTGAGWYKNLLPNFDAFNQASTQSVENLLDTEAYGLEYYAGYHVELDHHGMKYLQPYLMGNYLTYRSGYDFSRRDHGIGVAIRFNRGFGFDYERLYTQDSNHTPDMHLFRLRYEW</sequence>
<accession>A0A2N0WK90</accession>
<dbReference type="Proteomes" id="UP000233553">
    <property type="component" value="Unassembled WGS sequence"/>
</dbReference>
<protein>
    <submittedName>
        <fullName evidence="3">DUF560 domain-containing protein</fullName>
    </submittedName>
</protein>
<evidence type="ECO:0000313" key="3">
    <source>
        <dbReference type="EMBL" id="PKF36869.1"/>
    </source>
</evidence>
<feature type="chain" id="PRO_5014813011" evidence="2">
    <location>
        <begin position="26"/>
        <end position="386"/>
    </location>
</feature>
<proteinExistence type="predicted"/>
<organism evidence="3 4">
    <name type="scientific">Acinetobacter proteolyticus</name>
    <dbReference type="NCBI Taxonomy" id="1776741"/>
    <lineage>
        <taxon>Bacteria</taxon>
        <taxon>Pseudomonadati</taxon>
        <taxon>Pseudomonadota</taxon>
        <taxon>Gammaproteobacteria</taxon>
        <taxon>Moraxellales</taxon>
        <taxon>Moraxellaceae</taxon>
        <taxon>Acinetobacter</taxon>
    </lineage>
</organism>
<dbReference type="Gene3D" id="2.40.160.10">
    <property type="entry name" value="Porin"/>
    <property type="match status" value="1"/>
</dbReference>
<dbReference type="PANTHER" id="PTHR34501:SF2">
    <property type="entry name" value="OUTER MEMBRANE PORIN F-RELATED"/>
    <property type="match status" value="1"/>
</dbReference>
<name>A0A2N0WK90_9GAMM</name>
<dbReference type="AlphaFoldDB" id="A0A2N0WK90"/>
<evidence type="ECO:0000313" key="4">
    <source>
        <dbReference type="Proteomes" id="UP000233553"/>
    </source>
</evidence>
<evidence type="ECO:0000256" key="1">
    <source>
        <dbReference type="ARBA" id="ARBA00022729"/>
    </source>
</evidence>
<gene>
    <name evidence="3" type="ORF">CW311_01915</name>
</gene>
<feature type="signal peptide" evidence="2">
    <location>
        <begin position="1"/>
        <end position="25"/>
    </location>
</feature>